<dbReference type="InterPro" id="IPR023562">
    <property type="entry name" value="ClpP/TepA"/>
</dbReference>
<keyword evidence="1" id="KW-0378">Hydrolase</keyword>
<accession>A0ABS2ZBG4</accession>
<reference evidence="1 2" key="1">
    <citation type="submission" date="2021-01" db="EMBL/GenBank/DDBJ databases">
        <title>Genome Sequencing of Type Strains.</title>
        <authorList>
            <person name="Lemaire J.F."/>
            <person name="Inderbitzin P."/>
            <person name="Collins S.B."/>
            <person name="Wespe N."/>
            <person name="Knight-Connoni V."/>
        </authorList>
    </citation>
    <scope>NUCLEOTIDE SEQUENCE [LARGE SCALE GENOMIC DNA]</scope>
    <source>
        <strain evidence="1 2">DSM 14730</strain>
    </source>
</reference>
<dbReference type="GO" id="GO:0006508">
    <property type="term" value="P:proteolysis"/>
    <property type="evidence" value="ECO:0007669"/>
    <property type="project" value="UniProtKB-KW"/>
</dbReference>
<organism evidence="1 2">
    <name type="scientific">Fictibacillus barbaricus</name>
    <dbReference type="NCBI Taxonomy" id="182136"/>
    <lineage>
        <taxon>Bacteria</taxon>
        <taxon>Bacillati</taxon>
        <taxon>Bacillota</taxon>
        <taxon>Bacilli</taxon>
        <taxon>Bacillales</taxon>
        <taxon>Fictibacillaceae</taxon>
        <taxon>Fictibacillus</taxon>
    </lineage>
</organism>
<dbReference type="EMBL" id="JAFHKS010000043">
    <property type="protein sequence ID" value="MBN3545543.1"/>
    <property type="molecule type" value="Genomic_DNA"/>
</dbReference>
<protein>
    <submittedName>
        <fullName evidence="1">ATP-dependent Clp protease proteolytic subunit</fullName>
    </submittedName>
</protein>
<name>A0ABS2ZBG4_9BACL</name>
<proteinExistence type="predicted"/>
<evidence type="ECO:0000313" key="2">
    <source>
        <dbReference type="Proteomes" id="UP001319060"/>
    </source>
</evidence>
<dbReference type="Pfam" id="PF00574">
    <property type="entry name" value="CLP_protease"/>
    <property type="match status" value="1"/>
</dbReference>
<dbReference type="GO" id="GO:0008233">
    <property type="term" value="F:peptidase activity"/>
    <property type="evidence" value="ECO:0007669"/>
    <property type="project" value="UniProtKB-KW"/>
</dbReference>
<sequence length="19" mass="2200">MSAEEAKEYGIIDEIIYPK</sequence>
<keyword evidence="1" id="KW-0645">Protease</keyword>
<dbReference type="Proteomes" id="UP001319060">
    <property type="component" value="Unassembled WGS sequence"/>
</dbReference>
<comment type="caution">
    <text evidence="1">The sequence shown here is derived from an EMBL/GenBank/DDBJ whole genome shotgun (WGS) entry which is preliminary data.</text>
</comment>
<gene>
    <name evidence="1" type="ORF">JYA64_09575</name>
</gene>
<dbReference type="Gene3D" id="3.90.226.10">
    <property type="entry name" value="2-enoyl-CoA Hydratase, Chain A, domain 1"/>
    <property type="match status" value="1"/>
</dbReference>
<evidence type="ECO:0000313" key="1">
    <source>
        <dbReference type="EMBL" id="MBN3545543.1"/>
    </source>
</evidence>
<keyword evidence="2" id="KW-1185">Reference proteome</keyword>